<dbReference type="PANTHER" id="PTHR47990">
    <property type="entry name" value="2-OXOGLUTARATE (2OG) AND FE(II)-DEPENDENT OXYGENASE SUPERFAMILY PROTEIN-RELATED"/>
    <property type="match status" value="1"/>
</dbReference>
<dbReference type="Pfam" id="PF14226">
    <property type="entry name" value="DIOX_N"/>
    <property type="match status" value="1"/>
</dbReference>
<gene>
    <name evidence="3" type="ORF">WJX73_009505</name>
</gene>
<dbReference type="GO" id="GO:0046872">
    <property type="term" value="F:metal ion binding"/>
    <property type="evidence" value="ECO:0007669"/>
    <property type="project" value="UniProtKB-KW"/>
</dbReference>
<keyword evidence="1" id="KW-0560">Oxidoreductase</keyword>
<dbReference type="EMBL" id="JALJOQ010000008">
    <property type="protein sequence ID" value="KAK9812273.1"/>
    <property type="molecule type" value="Genomic_DNA"/>
</dbReference>
<evidence type="ECO:0000259" key="2">
    <source>
        <dbReference type="PROSITE" id="PS51471"/>
    </source>
</evidence>
<dbReference type="PRINTS" id="PR00682">
    <property type="entry name" value="IPNSYNTHASE"/>
</dbReference>
<proteinExistence type="inferred from homology"/>
<keyword evidence="1" id="KW-0408">Iron</keyword>
<dbReference type="PROSITE" id="PS51471">
    <property type="entry name" value="FE2OG_OXY"/>
    <property type="match status" value="1"/>
</dbReference>
<dbReference type="Gene3D" id="2.60.120.330">
    <property type="entry name" value="B-lactam Antibiotic, Isopenicillin N Synthase, Chain"/>
    <property type="match status" value="1"/>
</dbReference>
<comment type="caution">
    <text evidence="3">The sequence shown here is derived from an EMBL/GenBank/DDBJ whole genome shotgun (WGS) entry which is preliminary data.</text>
</comment>
<sequence length="361" mass="40804">MGRKILKISLHDFEARKHEVGKQVVEACRDTGFFLLSDHGVPDADIDEAFAQAKRALDLPGKTKKKYPFSLDRYVGWRGLDELSSVTGNRLWEQWLVNRYGVGGYDARENDFIGDIWPQELGDSYKDFVISFQEKTHAVLLKLLRAIALGLGWEEHFFDEAFDITSEQNPSILAVNYYPPLTEEEVKQKQPPRLHGHADMDMLTILYQRPGDTGLEIAPGNDAQNAEHLIADPGNIWNSMPDVHEWTPLDPVKGCVTVNIGDGLARWTDGLLKSTYHRVRAPRADDNRGPRYSIPYFANSKLDVVIQGPNKKFDPVTSFDLLSKTGESYDGKKNKPGNEWQKKAYLQAYDREVAAEIVTVA</sequence>
<dbReference type="InterPro" id="IPR050231">
    <property type="entry name" value="Iron_ascorbate_oxido_reductase"/>
</dbReference>
<dbReference type="InterPro" id="IPR044861">
    <property type="entry name" value="IPNS-like_FE2OG_OXY"/>
</dbReference>
<keyword evidence="4" id="KW-1185">Reference proteome</keyword>
<feature type="domain" description="Fe2OG dioxygenase" evidence="2">
    <location>
        <begin position="168"/>
        <end position="300"/>
    </location>
</feature>
<accession>A0AAW1PVS3</accession>
<dbReference type="SUPFAM" id="SSF51197">
    <property type="entry name" value="Clavaminate synthase-like"/>
    <property type="match status" value="1"/>
</dbReference>
<dbReference type="Pfam" id="PF03171">
    <property type="entry name" value="2OG-FeII_Oxy"/>
    <property type="match status" value="1"/>
</dbReference>
<comment type="similarity">
    <text evidence="1">Belongs to the iron/ascorbate-dependent oxidoreductase family.</text>
</comment>
<dbReference type="InterPro" id="IPR027443">
    <property type="entry name" value="IPNS-like_sf"/>
</dbReference>
<dbReference type="GO" id="GO:0016491">
    <property type="term" value="F:oxidoreductase activity"/>
    <property type="evidence" value="ECO:0007669"/>
    <property type="project" value="UniProtKB-KW"/>
</dbReference>
<name>A0AAW1PVS3_9CHLO</name>
<organism evidence="3 4">
    <name type="scientific">Symbiochloris irregularis</name>
    <dbReference type="NCBI Taxonomy" id="706552"/>
    <lineage>
        <taxon>Eukaryota</taxon>
        <taxon>Viridiplantae</taxon>
        <taxon>Chlorophyta</taxon>
        <taxon>core chlorophytes</taxon>
        <taxon>Trebouxiophyceae</taxon>
        <taxon>Trebouxiales</taxon>
        <taxon>Trebouxiaceae</taxon>
        <taxon>Symbiochloris</taxon>
    </lineage>
</organism>
<dbReference type="InterPro" id="IPR026992">
    <property type="entry name" value="DIOX_N"/>
</dbReference>
<reference evidence="3 4" key="1">
    <citation type="journal article" date="2024" name="Nat. Commun.">
        <title>Phylogenomics reveals the evolutionary origins of lichenization in chlorophyte algae.</title>
        <authorList>
            <person name="Puginier C."/>
            <person name="Libourel C."/>
            <person name="Otte J."/>
            <person name="Skaloud P."/>
            <person name="Haon M."/>
            <person name="Grisel S."/>
            <person name="Petersen M."/>
            <person name="Berrin J.G."/>
            <person name="Delaux P.M."/>
            <person name="Dal Grande F."/>
            <person name="Keller J."/>
        </authorList>
    </citation>
    <scope>NUCLEOTIDE SEQUENCE [LARGE SCALE GENOMIC DNA]</scope>
    <source>
        <strain evidence="3 4">SAG 2036</strain>
    </source>
</reference>
<dbReference type="AlphaFoldDB" id="A0AAW1PVS3"/>
<dbReference type="InterPro" id="IPR005123">
    <property type="entry name" value="Oxoglu/Fe-dep_dioxygenase_dom"/>
</dbReference>
<dbReference type="Proteomes" id="UP001465755">
    <property type="component" value="Unassembled WGS sequence"/>
</dbReference>
<evidence type="ECO:0000256" key="1">
    <source>
        <dbReference type="RuleBase" id="RU003682"/>
    </source>
</evidence>
<evidence type="ECO:0000313" key="4">
    <source>
        <dbReference type="Proteomes" id="UP001465755"/>
    </source>
</evidence>
<evidence type="ECO:0000313" key="3">
    <source>
        <dbReference type="EMBL" id="KAK9812273.1"/>
    </source>
</evidence>
<keyword evidence="1" id="KW-0479">Metal-binding</keyword>
<protein>
    <recommendedName>
        <fullName evidence="2">Fe2OG dioxygenase domain-containing protein</fullName>
    </recommendedName>
</protein>